<accession>A0A6J5KMC6</accession>
<proteinExistence type="predicted"/>
<reference evidence="1" key="1">
    <citation type="submission" date="2020-04" db="EMBL/GenBank/DDBJ databases">
        <authorList>
            <person name="Chiriac C."/>
            <person name="Salcher M."/>
            <person name="Ghai R."/>
            <person name="Kavagutti S V."/>
        </authorList>
    </citation>
    <scope>NUCLEOTIDE SEQUENCE</scope>
</reference>
<evidence type="ECO:0000313" key="1">
    <source>
        <dbReference type="EMBL" id="CAB4123494.1"/>
    </source>
</evidence>
<protein>
    <submittedName>
        <fullName evidence="1">Uncharacterized protein</fullName>
    </submittedName>
</protein>
<name>A0A6J5KMC6_9CAUD</name>
<gene>
    <name evidence="1" type="ORF">UFOVP48_7</name>
</gene>
<organism evidence="1">
    <name type="scientific">uncultured Caudovirales phage</name>
    <dbReference type="NCBI Taxonomy" id="2100421"/>
    <lineage>
        <taxon>Viruses</taxon>
        <taxon>Duplodnaviria</taxon>
        <taxon>Heunggongvirae</taxon>
        <taxon>Uroviricota</taxon>
        <taxon>Caudoviricetes</taxon>
        <taxon>Peduoviridae</taxon>
        <taxon>Maltschvirus</taxon>
        <taxon>Maltschvirus maltsch</taxon>
    </lineage>
</organism>
<dbReference type="EMBL" id="LR796172">
    <property type="protein sequence ID" value="CAB4123494.1"/>
    <property type="molecule type" value="Genomic_DNA"/>
</dbReference>
<sequence>MSTKLSMTTAWAHLRNAAHIDWALADLQAHPDKWVAAQDAALDDAARVAARVAAWDAALDDAARVAAQDAALDDAARVAARVAAWDAALDDAARDAARDAAWDAARDAARVAAWDAARDAAWDAARDALAALIAWDDCGHLFDMPVDAVKTLAACEHHAAVLLLPAVTIRNLTTNQRN</sequence>